<dbReference type="GO" id="GO:0004176">
    <property type="term" value="F:ATP-dependent peptidase activity"/>
    <property type="evidence" value="ECO:0000318"/>
    <property type="project" value="GO_Central"/>
</dbReference>
<evidence type="ECO:0000313" key="5">
    <source>
        <dbReference type="EMBL" id="GAQ87296.1"/>
    </source>
</evidence>
<dbReference type="PANTHER" id="PTHR10381:SF6">
    <property type="entry name" value="ATP-DEPENDENT CLP PROTEASE PROTEOLYTIC SUBUNIT-RELATED PROTEIN 3, CHLOROPLASTIC"/>
    <property type="match status" value="1"/>
</dbReference>
<dbReference type="InterPro" id="IPR023562">
    <property type="entry name" value="ClpP/TepA"/>
</dbReference>
<comment type="subunit">
    <text evidence="2">Component of the chloroplastic Clp protease core complex which consist of at least 16 proteins: CLPP4 (3 copies), CLPP5 (3 copies), CLPR4 (2 copies), ClpP1 (1 copy), CLPP6 (1 copy), CLPR2 (1 copy), CLPT1 (1 copy), CLPT2 (1 copy) and 3 copies of CLPP3 and/or CLPR1 and/or CLPR3. The core complex is organized in two heptameric rings, one containing CLPP3,4,5,6 in a 1:2:3:1 ratio and the other CLPP1 and CLPR1,2,3,4 in a 3:1:1:1:1 ratio.</text>
</comment>
<dbReference type="FunFam" id="3.90.226.10:FF:000020">
    <property type="entry name" value="ATP-dependent Clp protease proteolytic subunit"/>
    <property type="match status" value="1"/>
</dbReference>
<gene>
    <name evidence="5" type="ORF">KFL_003430150</name>
</gene>
<evidence type="ECO:0000313" key="6">
    <source>
        <dbReference type="Proteomes" id="UP000054558"/>
    </source>
</evidence>
<comment type="similarity">
    <text evidence="1 3">Belongs to the peptidase S14 family.</text>
</comment>
<dbReference type="EMBL" id="DF237292">
    <property type="protein sequence ID" value="GAQ87296.1"/>
    <property type="molecule type" value="Genomic_DNA"/>
</dbReference>
<evidence type="ECO:0000256" key="3">
    <source>
        <dbReference type="RuleBase" id="RU003567"/>
    </source>
</evidence>
<dbReference type="STRING" id="105231.A0A0U9HL63"/>
<dbReference type="InterPro" id="IPR029045">
    <property type="entry name" value="ClpP/crotonase-like_dom_sf"/>
</dbReference>
<protein>
    <recommendedName>
        <fullName evidence="3">ATP-dependent Clp protease proteolytic subunit</fullName>
    </recommendedName>
</protein>
<dbReference type="PRINTS" id="PR00127">
    <property type="entry name" value="CLPPROTEASEP"/>
</dbReference>
<evidence type="ECO:0000256" key="2">
    <source>
        <dbReference type="ARBA" id="ARBA00062827"/>
    </source>
</evidence>
<sequence>MGRKLPVQRRANAPDRICMAGGMTSSGGILLPPFDNAYMDLAKKYGNAKFPAPYAPQMGAASPAQVERGGGGSSGQHKSRRPPPDLPSLLLNSRIVYIGMPLVPAVTELIIAEILYLQWIDGQKPIHIYINSTGTARADGETVGMETEGFAIYDAMQNVKNEVHTLCIGCAIGQAALLLSAGKKNHRFMLPHSTAMIQQPRAPGGGLMPAIDVYIRARETVKNRDTLVRLLSYHTRQNASKVSKDMERPLYMRPEEAIAYGLADHILDRDVPIAGDTKNLEDWDKGAGIRVVQRPATAGQPGLG</sequence>
<evidence type="ECO:0000256" key="4">
    <source>
        <dbReference type="SAM" id="MobiDB-lite"/>
    </source>
</evidence>
<dbReference type="GO" id="GO:0006515">
    <property type="term" value="P:protein quality control for misfolded or incompletely synthesized proteins"/>
    <property type="evidence" value="ECO:0000318"/>
    <property type="project" value="GO_Central"/>
</dbReference>
<organism evidence="5 6">
    <name type="scientific">Klebsormidium nitens</name>
    <name type="common">Green alga</name>
    <name type="synonym">Ulothrix nitens</name>
    <dbReference type="NCBI Taxonomy" id="105231"/>
    <lineage>
        <taxon>Eukaryota</taxon>
        <taxon>Viridiplantae</taxon>
        <taxon>Streptophyta</taxon>
        <taxon>Klebsormidiophyceae</taxon>
        <taxon>Klebsormidiales</taxon>
        <taxon>Klebsormidiaceae</taxon>
        <taxon>Klebsormidium</taxon>
    </lineage>
</organism>
<keyword evidence="5" id="KW-0378">Hydrolase</keyword>
<dbReference type="Proteomes" id="UP000054558">
    <property type="component" value="Unassembled WGS sequence"/>
</dbReference>
<keyword evidence="5" id="KW-0645">Protease</keyword>
<keyword evidence="6" id="KW-1185">Reference proteome</keyword>
<feature type="region of interest" description="Disordered" evidence="4">
    <location>
        <begin position="59"/>
        <end position="86"/>
    </location>
</feature>
<dbReference type="Pfam" id="PF00574">
    <property type="entry name" value="CLP_protease"/>
    <property type="match status" value="1"/>
</dbReference>
<dbReference type="GO" id="GO:0009536">
    <property type="term" value="C:plastid"/>
    <property type="evidence" value="ECO:0007669"/>
    <property type="project" value="UniProtKB-ARBA"/>
</dbReference>
<dbReference type="OrthoDB" id="2017408at2759"/>
<dbReference type="AlphaFoldDB" id="A0A0U9HL63"/>
<dbReference type="GO" id="GO:0051117">
    <property type="term" value="F:ATPase binding"/>
    <property type="evidence" value="ECO:0000318"/>
    <property type="project" value="GO_Central"/>
</dbReference>
<dbReference type="InterPro" id="IPR001907">
    <property type="entry name" value="ClpP"/>
</dbReference>
<dbReference type="Gene3D" id="3.90.226.10">
    <property type="entry name" value="2-enoyl-CoA Hydratase, Chain A, domain 1"/>
    <property type="match status" value="1"/>
</dbReference>
<name>A0A0U9HL63_KLENI</name>
<accession>A0A0U9HL63</accession>
<reference evidence="5 6" key="1">
    <citation type="journal article" date="2014" name="Nat. Commun.">
        <title>Klebsormidium flaccidum genome reveals primary factors for plant terrestrial adaptation.</title>
        <authorList>
            <person name="Hori K."/>
            <person name="Maruyama F."/>
            <person name="Fujisawa T."/>
            <person name="Togashi T."/>
            <person name="Yamamoto N."/>
            <person name="Seo M."/>
            <person name="Sato S."/>
            <person name="Yamada T."/>
            <person name="Mori H."/>
            <person name="Tajima N."/>
            <person name="Moriyama T."/>
            <person name="Ikeuchi M."/>
            <person name="Watanabe M."/>
            <person name="Wada H."/>
            <person name="Kobayashi K."/>
            <person name="Saito M."/>
            <person name="Masuda T."/>
            <person name="Sasaki-Sekimoto Y."/>
            <person name="Mashiguchi K."/>
            <person name="Awai K."/>
            <person name="Shimojima M."/>
            <person name="Masuda S."/>
            <person name="Iwai M."/>
            <person name="Nobusawa T."/>
            <person name="Narise T."/>
            <person name="Kondo S."/>
            <person name="Saito H."/>
            <person name="Sato R."/>
            <person name="Murakawa M."/>
            <person name="Ihara Y."/>
            <person name="Oshima-Yamada Y."/>
            <person name="Ohtaka K."/>
            <person name="Satoh M."/>
            <person name="Sonobe K."/>
            <person name="Ishii M."/>
            <person name="Ohtani R."/>
            <person name="Kanamori-Sato M."/>
            <person name="Honoki R."/>
            <person name="Miyazaki D."/>
            <person name="Mochizuki H."/>
            <person name="Umetsu J."/>
            <person name="Higashi K."/>
            <person name="Shibata D."/>
            <person name="Kamiya Y."/>
            <person name="Sato N."/>
            <person name="Nakamura Y."/>
            <person name="Tabata S."/>
            <person name="Ida S."/>
            <person name="Kurokawa K."/>
            <person name="Ohta H."/>
        </authorList>
    </citation>
    <scope>NUCLEOTIDE SEQUENCE [LARGE SCALE GENOMIC DNA]</scope>
    <source>
        <strain evidence="5 6">NIES-2285</strain>
    </source>
</reference>
<dbReference type="GO" id="GO:0009368">
    <property type="term" value="C:endopeptidase Clp complex"/>
    <property type="evidence" value="ECO:0000318"/>
    <property type="project" value="GO_Central"/>
</dbReference>
<proteinExistence type="inferred from homology"/>
<dbReference type="CDD" id="cd07017">
    <property type="entry name" value="S14_ClpP_2"/>
    <property type="match status" value="1"/>
</dbReference>
<dbReference type="GO" id="GO:0004252">
    <property type="term" value="F:serine-type endopeptidase activity"/>
    <property type="evidence" value="ECO:0000318"/>
    <property type="project" value="GO_Central"/>
</dbReference>
<evidence type="ECO:0000256" key="1">
    <source>
        <dbReference type="ARBA" id="ARBA00007039"/>
    </source>
</evidence>
<dbReference type="PANTHER" id="PTHR10381">
    <property type="entry name" value="ATP-DEPENDENT CLP PROTEASE PROTEOLYTIC SUBUNIT"/>
    <property type="match status" value="1"/>
</dbReference>
<dbReference type="OMA" id="EFLYLQW"/>
<dbReference type="SUPFAM" id="SSF52096">
    <property type="entry name" value="ClpP/crotonase"/>
    <property type="match status" value="1"/>
</dbReference>